<dbReference type="Pfam" id="PF16810">
    <property type="entry name" value="RXLR"/>
    <property type="match status" value="1"/>
</dbReference>
<feature type="region of interest" description="Disordered" evidence="6">
    <location>
        <begin position="34"/>
        <end position="76"/>
    </location>
</feature>
<evidence type="ECO:0000256" key="1">
    <source>
        <dbReference type="ARBA" id="ARBA00004613"/>
    </source>
</evidence>
<accession>A0A9W6TCT9</accession>
<dbReference type="Proteomes" id="UP001165083">
    <property type="component" value="Unassembled WGS sequence"/>
</dbReference>
<sequence>MRVLINLLLVVMAIAASSRVVMASTAPGPAKLAQLADPDTVKTEISHARHLRKREAEDSGDLNTEERGAISDLARR</sequence>
<feature type="signal peptide" evidence="5">
    <location>
        <begin position="1"/>
        <end position="23"/>
    </location>
</feature>
<keyword evidence="3 5" id="KW-0964">Secreted</keyword>
<feature type="chain" id="PRO_5040728727" description="RxLR effector protein" evidence="5">
    <location>
        <begin position="24"/>
        <end position="76"/>
    </location>
</feature>
<dbReference type="EMBL" id="BSXW01000050">
    <property type="protein sequence ID" value="GMF10607.1"/>
    <property type="molecule type" value="Genomic_DNA"/>
</dbReference>
<evidence type="ECO:0000256" key="5">
    <source>
        <dbReference type="RuleBase" id="RU367124"/>
    </source>
</evidence>
<evidence type="ECO:0000256" key="2">
    <source>
        <dbReference type="ARBA" id="ARBA00010400"/>
    </source>
</evidence>
<comment type="function">
    <text evidence="5">Effector that suppresses plant defense responses during pathogen infection.</text>
</comment>
<comment type="similarity">
    <text evidence="2 5">Belongs to the RxLR effector family.</text>
</comment>
<evidence type="ECO:0000313" key="7">
    <source>
        <dbReference type="EMBL" id="GMF10607.1"/>
    </source>
</evidence>
<gene>
    <name evidence="7" type="ORF">Plil01_000139300</name>
</gene>
<evidence type="ECO:0000313" key="8">
    <source>
        <dbReference type="Proteomes" id="UP001165083"/>
    </source>
</evidence>
<evidence type="ECO:0000256" key="6">
    <source>
        <dbReference type="SAM" id="MobiDB-lite"/>
    </source>
</evidence>
<comment type="subcellular location">
    <subcellularLocation>
        <location evidence="1 5">Secreted</location>
    </subcellularLocation>
</comment>
<comment type="domain">
    <text evidence="5">The RxLR-dEER motif acts to carry the protein into the host cell cytoplasm through binding to cell surface phosphatidylinositol-3-phosphate.</text>
</comment>
<evidence type="ECO:0000256" key="3">
    <source>
        <dbReference type="ARBA" id="ARBA00022525"/>
    </source>
</evidence>
<comment type="caution">
    <text evidence="7">The sequence shown here is derived from an EMBL/GenBank/DDBJ whole genome shotgun (WGS) entry which is preliminary data.</text>
</comment>
<feature type="compositionally biased region" description="Basic and acidic residues" evidence="6">
    <location>
        <begin position="64"/>
        <end position="76"/>
    </location>
</feature>
<protein>
    <recommendedName>
        <fullName evidence="5">RxLR effector protein</fullName>
    </recommendedName>
</protein>
<dbReference type="AlphaFoldDB" id="A0A9W6TCT9"/>
<evidence type="ECO:0000256" key="4">
    <source>
        <dbReference type="ARBA" id="ARBA00022729"/>
    </source>
</evidence>
<name>A0A9W6TCT9_9STRA</name>
<keyword evidence="4 5" id="KW-0732">Signal</keyword>
<dbReference type="InterPro" id="IPR031825">
    <property type="entry name" value="RXLR"/>
</dbReference>
<proteinExistence type="inferred from homology"/>
<organism evidence="7 8">
    <name type="scientific">Phytophthora lilii</name>
    <dbReference type="NCBI Taxonomy" id="2077276"/>
    <lineage>
        <taxon>Eukaryota</taxon>
        <taxon>Sar</taxon>
        <taxon>Stramenopiles</taxon>
        <taxon>Oomycota</taxon>
        <taxon>Peronosporomycetes</taxon>
        <taxon>Peronosporales</taxon>
        <taxon>Peronosporaceae</taxon>
        <taxon>Phytophthora</taxon>
    </lineage>
</organism>
<keyword evidence="8" id="KW-1185">Reference proteome</keyword>
<reference evidence="7" key="1">
    <citation type="submission" date="2023-04" db="EMBL/GenBank/DDBJ databases">
        <title>Phytophthora lilii NBRC 32176.</title>
        <authorList>
            <person name="Ichikawa N."/>
            <person name="Sato H."/>
            <person name="Tonouchi N."/>
        </authorList>
    </citation>
    <scope>NUCLEOTIDE SEQUENCE</scope>
    <source>
        <strain evidence="7">NBRC 32176</strain>
    </source>
</reference>